<dbReference type="Pfam" id="PF13635">
    <property type="entry name" value="DUF4143"/>
    <property type="match status" value="1"/>
</dbReference>
<dbReference type="PANTHER" id="PTHR43566:SF2">
    <property type="entry name" value="DUF4143 DOMAIN-CONTAINING PROTEIN"/>
    <property type="match status" value="1"/>
</dbReference>
<protein>
    <submittedName>
        <fullName evidence="3">ATPase AAA</fullName>
    </submittedName>
</protein>
<evidence type="ECO:0000313" key="3">
    <source>
        <dbReference type="EMBL" id="GEN81221.1"/>
    </source>
</evidence>
<feature type="domain" description="AAA" evidence="1">
    <location>
        <begin position="22"/>
        <end position="132"/>
    </location>
</feature>
<dbReference type="Proteomes" id="UP000321484">
    <property type="component" value="Unassembled WGS sequence"/>
</dbReference>
<name>A0A511Z182_9CELL</name>
<feature type="domain" description="DUF4143" evidence="2">
    <location>
        <begin position="198"/>
        <end position="360"/>
    </location>
</feature>
<comment type="caution">
    <text evidence="3">The sequence shown here is derived from an EMBL/GenBank/DDBJ whole genome shotgun (WGS) entry which is preliminary data.</text>
</comment>
<dbReference type="InterPro" id="IPR041682">
    <property type="entry name" value="AAA_14"/>
</dbReference>
<accession>A0A511Z182</accession>
<evidence type="ECO:0000313" key="4">
    <source>
        <dbReference type="Proteomes" id="UP000321484"/>
    </source>
</evidence>
<proteinExistence type="predicted"/>
<sequence length="414" mass="43891">MVTYHPRIVDAQLSRGLRAAGAVVVEGPKACGKTTTAHRQAGSTVHLDASPQLRALAAADPRVLLDGETPRLIDEWQLVPEIWNAVRYEVDQRQADGQFILTGSATPADDITRHTGAGRVARVRMAPMTSYEAGHGTGAVSLAGLFAGDRPASLGADADLADIAELVCRGGWPANLRRDLADAINANRDYLTTVAAADIVTVDGVRRDPRKVSALLYALARSNGTYVTDRTLQADVNGRGETLSPKTLGSYLDALCRLWIAVEQPAWGQHMRSSAQVRKSPKRHLVDPSLAVAALGAGPRALLADLEAFGQHFESLVFRDLSVYAQAAGAGVHAYQDAGGAEIDAVVTRDDQWIGIEVKLGARPEVVDVAAAGLIRIARSMRTPPAALAVVTATGPSYRRDDGVDVISILDLGP</sequence>
<dbReference type="InterPro" id="IPR025420">
    <property type="entry name" value="DUF4143"/>
</dbReference>
<dbReference type="EMBL" id="BJYK01000009">
    <property type="protein sequence ID" value="GEN81221.1"/>
    <property type="molecule type" value="Genomic_DNA"/>
</dbReference>
<dbReference type="AlphaFoldDB" id="A0A511Z182"/>
<evidence type="ECO:0000259" key="2">
    <source>
        <dbReference type="Pfam" id="PF13635"/>
    </source>
</evidence>
<reference evidence="3 4" key="1">
    <citation type="submission" date="2019-07" db="EMBL/GenBank/DDBJ databases">
        <title>Whole genome shotgun sequence of Actinotalea fermentans NBRC 105374.</title>
        <authorList>
            <person name="Hosoyama A."/>
            <person name="Uohara A."/>
            <person name="Ohji S."/>
            <person name="Ichikawa N."/>
        </authorList>
    </citation>
    <scope>NUCLEOTIDE SEQUENCE [LARGE SCALE GENOMIC DNA]</scope>
    <source>
        <strain evidence="3 4">NBRC 105374</strain>
    </source>
</reference>
<dbReference type="PANTHER" id="PTHR43566">
    <property type="entry name" value="CONSERVED PROTEIN"/>
    <property type="match status" value="1"/>
</dbReference>
<gene>
    <name evidence="3" type="ORF">AFE02nite_29550</name>
</gene>
<evidence type="ECO:0000259" key="1">
    <source>
        <dbReference type="Pfam" id="PF13173"/>
    </source>
</evidence>
<dbReference type="RefSeq" id="WP_034244088.1">
    <property type="nucleotide sequence ID" value="NZ_BJYK01000009.1"/>
</dbReference>
<dbReference type="Pfam" id="PF13173">
    <property type="entry name" value="AAA_14"/>
    <property type="match status" value="1"/>
</dbReference>
<keyword evidence="4" id="KW-1185">Reference proteome</keyword>
<dbReference type="OrthoDB" id="128089at2"/>
<organism evidence="3 4">
    <name type="scientific">Actinotalea fermentans</name>
    <dbReference type="NCBI Taxonomy" id="43671"/>
    <lineage>
        <taxon>Bacteria</taxon>
        <taxon>Bacillati</taxon>
        <taxon>Actinomycetota</taxon>
        <taxon>Actinomycetes</taxon>
        <taxon>Micrococcales</taxon>
        <taxon>Cellulomonadaceae</taxon>
        <taxon>Actinotalea</taxon>
    </lineage>
</organism>